<evidence type="ECO:0000256" key="4">
    <source>
        <dbReference type="ARBA" id="ARBA00022989"/>
    </source>
</evidence>
<feature type="transmembrane region" description="Helical" evidence="8">
    <location>
        <begin position="384"/>
        <end position="404"/>
    </location>
</feature>
<dbReference type="InterPro" id="IPR038770">
    <property type="entry name" value="Na+/solute_symporter_sf"/>
</dbReference>
<keyword evidence="11" id="KW-1185">Reference proteome</keyword>
<dbReference type="AlphaFoldDB" id="A0A0D2QDA4"/>
<evidence type="ECO:0000256" key="1">
    <source>
        <dbReference type="ARBA" id="ARBA00004141"/>
    </source>
</evidence>
<dbReference type="InterPro" id="IPR050794">
    <property type="entry name" value="CPA2_transporter"/>
</dbReference>
<dbReference type="GO" id="GO:1902600">
    <property type="term" value="P:proton transmembrane transport"/>
    <property type="evidence" value="ECO:0007669"/>
    <property type="project" value="InterPro"/>
</dbReference>
<dbReference type="Gene3D" id="1.20.1530.20">
    <property type="match status" value="1"/>
</dbReference>
<dbReference type="Proteomes" id="UP000054270">
    <property type="component" value="Unassembled WGS sequence"/>
</dbReference>
<keyword evidence="5" id="KW-0406">Ion transport</keyword>
<feature type="transmembrane region" description="Helical" evidence="8">
    <location>
        <begin position="96"/>
        <end position="117"/>
    </location>
</feature>
<evidence type="ECO:0000313" key="10">
    <source>
        <dbReference type="EMBL" id="KJA29595.1"/>
    </source>
</evidence>
<comment type="subcellular location">
    <subcellularLocation>
        <location evidence="1">Membrane</location>
        <topology evidence="1">Multi-pass membrane protein</topology>
    </subcellularLocation>
</comment>
<dbReference type="GO" id="GO:0015297">
    <property type="term" value="F:antiporter activity"/>
    <property type="evidence" value="ECO:0007669"/>
    <property type="project" value="InterPro"/>
</dbReference>
<evidence type="ECO:0000256" key="3">
    <source>
        <dbReference type="ARBA" id="ARBA00022692"/>
    </source>
</evidence>
<evidence type="ECO:0000313" key="11">
    <source>
        <dbReference type="Proteomes" id="UP000054270"/>
    </source>
</evidence>
<dbReference type="STRING" id="945553.A0A0D2QDA4"/>
<reference evidence="11" key="1">
    <citation type="submission" date="2014-04" db="EMBL/GenBank/DDBJ databases">
        <title>Evolutionary Origins and Diversification of the Mycorrhizal Mutualists.</title>
        <authorList>
            <consortium name="DOE Joint Genome Institute"/>
            <consortium name="Mycorrhizal Genomics Consortium"/>
            <person name="Kohler A."/>
            <person name="Kuo A."/>
            <person name="Nagy L.G."/>
            <person name="Floudas D."/>
            <person name="Copeland A."/>
            <person name="Barry K.W."/>
            <person name="Cichocki N."/>
            <person name="Veneault-Fourrey C."/>
            <person name="LaButti K."/>
            <person name="Lindquist E.A."/>
            <person name="Lipzen A."/>
            <person name="Lundell T."/>
            <person name="Morin E."/>
            <person name="Murat C."/>
            <person name="Riley R."/>
            <person name="Ohm R."/>
            <person name="Sun H."/>
            <person name="Tunlid A."/>
            <person name="Henrissat B."/>
            <person name="Grigoriev I.V."/>
            <person name="Hibbett D.S."/>
            <person name="Martin F."/>
        </authorList>
    </citation>
    <scope>NUCLEOTIDE SEQUENCE [LARGE SCALE GENOMIC DNA]</scope>
    <source>
        <strain evidence="11">FD-334 SS-4</strain>
    </source>
</reference>
<feature type="transmembrane region" description="Helical" evidence="8">
    <location>
        <begin position="166"/>
        <end position="187"/>
    </location>
</feature>
<proteinExistence type="predicted"/>
<organism evidence="10 11">
    <name type="scientific">Hypholoma sublateritium (strain FD-334 SS-4)</name>
    <dbReference type="NCBI Taxonomy" id="945553"/>
    <lineage>
        <taxon>Eukaryota</taxon>
        <taxon>Fungi</taxon>
        <taxon>Dikarya</taxon>
        <taxon>Basidiomycota</taxon>
        <taxon>Agaricomycotina</taxon>
        <taxon>Agaricomycetes</taxon>
        <taxon>Agaricomycetidae</taxon>
        <taxon>Agaricales</taxon>
        <taxon>Agaricineae</taxon>
        <taxon>Strophariaceae</taxon>
        <taxon>Hypholoma</taxon>
    </lineage>
</organism>
<feature type="transmembrane region" description="Helical" evidence="8">
    <location>
        <begin position="129"/>
        <end position="154"/>
    </location>
</feature>
<evidence type="ECO:0000256" key="5">
    <source>
        <dbReference type="ARBA" id="ARBA00023065"/>
    </source>
</evidence>
<sequence>MGELTNHVIHLFSRAASEQGGVISGDNPTQYNSSDPIRLWIIQLVIIVGMTQILAVILSRIRQPRVIAEVIGGVILGPTIMGRIPGFRQTIFPTESIPMLTLTANIGLVLFLFLVALEIDTRLLKRNIVASATVSLAGLIIPLGLGAALGVGVYNEFISKEVNFGYFLLFVAVAVGITAFPVLCRILTELKLLDTEVGLVTLSAGIGNDVVGWILLALTVALVNASSGLTALYVLLASAGYTVFLLYPGRWAFRWLAKRTGSLEQGSPTPFMMTITLLVVFISAFFTDIIGVHAIFGGFLAGLLIPHDNGFAISFVEKLEDLVTIIFLPIYFTLSGLKTDLSLLDDGKTWGYVVLICLVAFTSKFVACSLAAHFNGYNWRESGAIGSLMSCKGLVELIVLNIGLQANILTPRAFSMFVVHALVLTFMTTPLVLLFYPSKYRIHLRGEKKVTGDEITHSQKPSSDDENITRFAIVLDKIEALPAAMTLSQLLESPPTTPSIPNYDEKASVATSSQPQSTITIEVLRLMELTNRTSAVLRSQEAETLIFNDPVVSVFRTFGQLNNFHVSANLSVVNFAEFPEAIANHVTATESQMVIIPWARGATSVLDEANAGQQVGARNPFDGVFHKTTVQDQTSSIVYSEFIRNVFAKSPSDIALFVDRGIITAPAGPSPQHIFLPFLGGPDDRLALTFLVQLCRRPSVSATVVRVTRDEEASVEGSVPALPIGTLLHSSMAAADTVYGHQSTQTRMNSDTADNLLWDQVALPAISRPAGVTAALSRITFRTESTPAPLRRITELAKAEVSSSSPQSEKTLIVLAGRSRRLAAEALGGELHALTTELGLALSSSVPKTLGDVGAALVATNVKASLLVLQAAPSL</sequence>
<feature type="transmembrane region" description="Helical" evidence="8">
    <location>
        <begin position="37"/>
        <end position="59"/>
    </location>
</feature>
<keyword evidence="3 8" id="KW-0812">Transmembrane</keyword>
<keyword evidence="2" id="KW-0813">Transport</keyword>
<dbReference type="Pfam" id="PF00999">
    <property type="entry name" value="Na_H_Exchanger"/>
    <property type="match status" value="1"/>
</dbReference>
<evidence type="ECO:0000256" key="6">
    <source>
        <dbReference type="ARBA" id="ARBA00023136"/>
    </source>
</evidence>
<dbReference type="GO" id="GO:0016020">
    <property type="term" value="C:membrane"/>
    <property type="evidence" value="ECO:0007669"/>
    <property type="project" value="UniProtKB-SubCell"/>
</dbReference>
<feature type="transmembrane region" description="Helical" evidence="8">
    <location>
        <begin position="319"/>
        <end position="337"/>
    </location>
</feature>
<feature type="domain" description="Cation/H+ exchanger transmembrane" evidence="9">
    <location>
        <begin position="55"/>
        <end position="432"/>
    </location>
</feature>
<keyword evidence="4 8" id="KW-1133">Transmembrane helix</keyword>
<evidence type="ECO:0000259" key="9">
    <source>
        <dbReference type="Pfam" id="PF00999"/>
    </source>
</evidence>
<feature type="transmembrane region" description="Helical" evidence="8">
    <location>
        <begin position="229"/>
        <end position="247"/>
    </location>
</feature>
<dbReference type="EMBL" id="KN817518">
    <property type="protein sequence ID" value="KJA29595.1"/>
    <property type="molecule type" value="Genomic_DNA"/>
</dbReference>
<name>A0A0D2QDA4_HYPSF</name>
<protein>
    <recommendedName>
        <fullName evidence="9">Cation/H+ exchanger transmembrane domain-containing protein</fullName>
    </recommendedName>
</protein>
<keyword evidence="6 8" id="KW-0472">Membrane</keyword>
<feature type="region of interest" description="Disordered" evidence="7">
    <location>
        <begin position="492"/>
        <end position="511"/>
    </location>
</feature>
<feature type="transmembrane region" description="Helical" evidence="8">
    <location>
        <begin position="199"/>
        <end position="223"/>
    </location>
</feature>
<feature type="transmembrane region" description="Helical" evidence="8">
    <location>
        <begin position="349"/>
        <end position="372"/>
    </location>
</feature>
<dbReference type="PANTHER" id="PTHR32468:SF0">
    <property type="entry name" value="K(+)_H(+) ANTIPORTER 1"/>
    <property type="match status" value="1"/>
</dbReference>
<evidence type="ECO:0000256" key="8">
    <source>
        <dbReference type="SAM" id="Phobius"/>
    </source>
</evidence>
<feature type="transmembrane region" description="Helical" evidence="8">
    <location>
        <begin position="416"/>
        <end position="436"/>
    </location>
</feature>
<dbReference type="PANTHER" id="PTHR32468">
    <property type="entry name" value="CATION/H + ANTIPORTER"/>
    <property type="match status" value="1"/>
</dbReference>
<dbReference type="OrthoDB" id="2687058at2759"/>
<evidence type="ECO:0000256" key="7">
    <source>
        <dbReference type="SAM" id="MobiDB-lite"/>
    </source>
</evidence>
<evidence type="ECO:0000256" key="2">
    <source>
        <dbReference type="ARBA" id="ARBA00022448"/>
    </source>
</evidence>
<dbReference type="InterPro" id="IPR006153">
    <property type="entry name" value="Cation/H_exchanger_TM"/>
</dbReference>
<gene>
    <name evidence="10" type="ORF">HYPSUDRAFT_126824</name>
</gene>
<feature type="transmembrane region" description="Helical" evidence="8">
    <location>
        <begin position="66"/>
        <end position="84"/>
    </location>
</feature>
<dbReference type="OMA" id="QRVCIIF"/>
<accession>A0A0D2QDA4</accession>